<name>A0A0S8FRW0_UNCW3</name>
<dbReference type="SUPFAM" id="SSF53098">
    <property type="entry name" value="Ribonuclease H-like"/>
    <property type="match status" value="1"/>
</dbReference>
<dbReference type="GO" id="GO:0000967">
    <property type="term" value="P:rRNA 5'-end processing"/>
    <property type="evidence" value="ECO:0007669"/>
    <property type="project" value="UniProtKB-UniRule"/>
</dbReference>
<accession>A0A0S8FRW0</accession>
<dbReference type="InterPro" id="IPR012337">
    <property type="entry name" value="RNaseH-like_sf"/>
</dbReference>
<keyword evidence="1 5" id="KW-0963">Cytoplasm</keyword>
<dbReference type="STRING" id="1703779.AMJ83_06815"/>
<comment type="function">
    <text evidence="5">Could be a nuclease involved in processing of the 5'-end of pre-16S rRNA.</text>
</comment>
<dbReference type="SMART" id="SM00732">
    <property type="entry name" value="YqgFc"/>
    <property type="match status" value="1"/>
</dbReference>
<dbReference type="CDD" id="cd16964">
    <property type="entry name" value="YqgF"/>
    <property type="match status" value="1"/>
</dbReference>
<proteinExistence type="inferred from homology"/>
<keyword evidence="4 5" id="KW-0378">Hydrolase</keyword>
<evidence type="ECO:0000259" key="6">
    <source>
        <dbReference type="SMART" id="SM00732"/>
    </source>
</evidence>
<evidence type="ECO:0000256" key="2">
    <source>
        <dbReference type="ARBA" id="ARBA00022517"/>
    </source>
</evidence>
<comment type="subcellular location">
    <subcellularLocation>
        <location evidence="5">Cytoplasm</location>
    </subcellularLocation>
</comment>
<dbReference type="NCBIfam" id="TIGR00250">
    <property type="entry name" value="RNAse_H_YqgF"/>
    <property type="match status" value="1"/>
</dbReference>
<comment type="similarity">
    <text evidence="5">Belongs to the YqgF HJR family.</text>
</comment>
<evidence type="ECO:0000256" key="1">
    <source>
        <dbReference type="ARBA" id="ARBA00022490"/>
    </source>
</evidence>
<dbReference type="HAMAP" id="MF_00651">
    <property type="entry name" value="Nuclease_YqgF"/>
    <property type="match status" value="1"/>
</dbReference>
<keyword evidence="2 5" id="KW-0690">Ribosome biogenesis</keyword>
<protein>
    <recommendedName>
        <fullName evidence="5">Putative pre-16S rRNA nuclease</fullName>
        <ecNumber evidence="5">3.1.-.-</ecNumber>
    </recommendedName>
</protein>
<dbReference type="Proteomes" id="UP000051373">
    <property type="component" value="Unassembled WGS sequence"/>
</dbReference>
<dbReference type="EMBL" id="LJUJ01000012">
    <property type="protein sequence ID" value="KPK63480.1"/>
    <property type="molecule type" value="Genomic_DNA"/>
</dbReference>
<organism evidence="7 8">
    <name type="scientific">candidate division WOR_3 bacterium SM23_42</name>
    <dbReference type="NCBI Taxonomy" id="1703779"/>
    <lineage>
        <taxon>Bacteria</taxon>
        <taxon>Bacteria division WOR-3</taxon>
    </lineage>
</organism>
<sequence length="136" mass="15611">MRRIMAIDYGRKRVGVAITDPLCTIAQPLMTIRHKSDFDLIKRLKCLAVENDVGLILFGNPLSMKGEPTEMSQEIERFVKKLKRLIDIEVKLWDERHVSKYAVNKLKGMGLGSRKEVIDRVAASIILEEFLESKRV</sequence>
<evidence type="ECO:0000313" key="8">
    <source>
        <dbReference type="Proteomes" id="UP000051373"/>
    </source>
</evidence>
<evidence type="ECO:0000256" key="4">
    <source>
        <dbReference type="ARBA" id="ARBA00022801"/>
    </source>
</evidence>
<evidence type="ECO:0000256" key="5">
    <source>
        <dbReference type="HAMAP-Rule" id="MF_00651"/>
    </source>
</evidence>
<dbReference type="PANTHER" id="PTHR33317">
    <property type="entry name" value="POLYNUCLEOTIDYL TRANSFERASE, RIBONUCLEASE H-LIKE SUPERFAMILY PROTEIN"/>
    <property type="match status" value="1"/>
</dbReference>
<dbReference type="Gene3D" id="3.30.420.140">
    <property type="entry name" value="YqgF/RNase H-like domain"/>
    <property type="match status" value="1"/>
</dbReference>
<dbReference type="InterPro" id="IPR037027">
    <property type="entry name" value="YqgF/RNaseH-like_dom_sf"/>
</dbReference>
<dbReference type="InterPro" id="IPR005227">
    <property type="entry name" value="YqgF"/>
</dbReference>
<dbReference type="PANTHER" id="PTHR33317:SF4">
    <property type="entry name" value="POLYNUCLEOTIDYL TRANSFERASE, RIBONUCLEASE H-LIKE SUPERFAMILY PROTEIN"/>
    <property type="match status" value="1"/>
</dbReference>
<dbReference type="AlphaFoldDB" id="A0A0S8FRW0"/>
<keyword evidence="3 5" id="KW-0540">Nuclease</keyword>
<feature type="domain" description="YqgF/RNase H-like" evidence="6">
    <location>
        <begin position="2"/>
        <end position="102"/>
    </location>
</feature>
<dbReference type="EC" id="3.1.-.-" evidence="5"/>
<comment type="caution">
    <text evidence="7">The sequence shown here is derived from an EMBL/GenBank/DDBJ whole genome shotgun (WGS) entry which is preliminary data.</text>
</comment>
<dbReference type="InterPro" id="IPR006641">
    <property type="entry name" value="YqgF/RNaseH-like_dom"/>
</dbReference>
<dbReference type="Pfam" id="PF03652">
    <property type="entry name" value="RuvX"/>
    <property type="match status" value="1"/>
</dbReference>
<dbReference type="GO" id="GO:0016788">
    <property type="term" value="F:hydrolase activity, acting on ester bonds"/>
    <property type="evidence" value="ECO:0007669"/>
    <property type="project" value="UniProtKB-UniRule"/>
</dbReference>
<evidence type="ECO:0000313" key="7">
    <source>
        <dbReference type="EMBL" id="KPK63480.1"/>
    </source>
</evidence>
<dbReference type="GO" id="GO:0004518">
    <property type="term" value="F:nuclease activity"/>
    <property type="evidence" value="ECO:0007669"/>
    <property type="project" value="UniProtKB-KW"/>
</dbReference>
<reference evidence="7 8" key="1">
    <citation type="journal article" date="2015" name="Microbiome">
        <title>Genomic resolution of linkages in carbon, nitrogen, and sulfur cycling among widespread estuary sediment bacteria.</title>
        <authorList>
            <person name="Baker B.J."/>
            <person name="Lazar C.S."/>
            <person name="Teske A.P."/>
            <person name="Dick G.J."/>
        </authorList>
    </citation>
    <scope>NUCLEOTIDE SEQUENCE [LARGE SCALE GENOMIC DNA]</scope>
    <source>
        <strain evidence="7">SM23_42</strain>
    </source>
</reference>
<gene>
    <name evidence="7" type="ORF">AMJ83_06815</name>
</gene>
<evidence type="ECO:0000256" key="3">
    <source>
        <dbReference type="ARBA" id="ARBA00022722"/>
    </source>
</evidence>
<dbReference type="GO" id="GO:0005829">
    <property type="term" value="C:cytosol"/>
    <property type="evidence" value="ECO:0007669"/>
    <property type="project" value="TreeGrafter"/>
</dbReference>